<accession>A0A2Z7AN29</accession>
<evidence type="ECO:0000256" key="1">
    <source>
        <dbReference type="SAM" id="MobiDB-lite"/>
    </source>
</evidence>
<dbReference type="Proteomes" id="UP000250235">
    <property type="component" value="Unassembled WGS sequence"/>
</dbReference>
<keyword evidence="3" id="KW-1185">Reference proteome</keyword>
<reference evidence="2 3" key="1">
    <citation type="journal article" date="2015" name="Proc. Natl. Acad. Sci. U.S.A.">
        <title>The resurrection genome of Boea hygrometrica: A blueprint for survival of dehydration.</title>
        <authorList>
            <person name="Xiao L."/>
            <person name="Yang G."/>
            <person name="Zhang L."/>
            <person name="Yang X."/>
            <person name="Zhao S."/>
            <person name="Ji Z."/>
            <person name="Zhou Q."/>
            <person name="Hu M."/>
            <person name="Wang Y."/>
            <person name="Chen M."/>
            <person name="Xu Y."/>
            <person name="Jin H."/>
            <person name="Xiao X."/>
            <person name="Hu G."/>
            <person name="Bao F."/>
            <person name="Hu Y."/>
            <person name="Wan P."/>
            <person name="Li L."/>
            <person name="Deng X."/>
            <person name="Kuang T."/>
            <person name="Xiang C."/>
            <person name="Zhu J.K."/>
            <person name="Oliver M.J."/>
            <person name="He Y."/>
        </authorList>
    </citation>
    <scope>NUCLEOTIDE SEQUENCE [LARGE SCALE GENOMIC DNA]</scope>
    <source>
        <strain evidence="3">cv. XS01</strain>
    </source>
</reference>
<protein>
    <submittedName>
        <fullName evidence="2">Uncharacterized protein</fullName>
    </submittedName>
</protein>
<dbReference type="EMBL" id="KV015600">
    <property type="protein sequence ID" value="KZV20611.1"/>
    <property type="molecule type" value="Genomic_DNA"/>
</dbReference>
<evidence type="ECO:0000313" key="3">
    <source>
        <dbReference type="Proteomes" id="UP000250235"/>
    </source>
</evidence>
<sequence>MDITLGPDDRAACSLCRDAQIAREDYSLPLKSASAQHAGKELQRITRRVRRSSPSPSPAIIPSFRPYLNIGGVSSDIFPVSSDPLSVVVDLLKASITLCQHPSR</sequence>
<name>A0A2Z7AN29_9LAMI</name>
<dbReference type="AlphaFoldDB" id="A0A2Z7AN29"/>
<gene>
    <name evidence="2" type="ORF">F511_32114</name>
</gene>
<feature type="region of interest" description="Disordered" evidence="1">
    <location>
        <begin position="32"/>
        <end position="58"/>
    </location>
</feature>
<evidence type="ECO:0000313" key="2">
    <source>
        <dbReference type="EMBL" id="KZV20611.1"/>
    </source>
</evidence>
<organism evidence="2 3">
    <name type="scientific">Dorcoceras hygrometricum</name>
    <dbReference type="NCBI Taxonomy" id="472368"/>
    <lineage>
        <taxon>Eukaryota</taxon>
        <taxon>Viridiplantae</taxon>
        <taxon>Streptophyta</taxon>
        <taxon>Embryophyta</taxon>
        <taxon>Tracheophyta</taxon>
        <taxon>Spermatophyta</taxon>
        <taxon>Magnoliopsida</taxon>
        <taxon>eudicotyledons</taxon>
        <taxon>Gunneridae</taxon>
        <taxon>Pentapetalae</taxon>
        <taxon>asterids</taxon>
        <taxon>lamiids</taxon>
        <taxon>Lamiales</taxon>
        <taxon>Gesneriaceae</taxon>
        <taxon>Didymocarpoideae</taxon>
        <taxon>Trichosporeae</taxon>
        <taxon>Loxocarpinae</taxon>
        <taxon>Dorcoceras</taxon>
    </lineage>
</organism>
<proteinExistence type="predicted"/>